<dbReference type="SMART" id="SM01360">
    <property type="entry name" value="A2M"/>
    <property type="match status" value="1"/>
</dbReference>
<dbReference type="InterPro" id="IPR011626">
    <property type="entry name" value="Alpha-macroglobulin_TED"/>
</dbReference>
<proteinExistence type="inferred from homology"/>
<dbReference type="SUPFAM" id="SSF48239">
    <property type="entry name" value="Terpenoid cyclases/Protein prenyltransferases"/>
    <property type="match status" value="1"/>
</dbReference>
<keyword evidence="2 3" id="KW-0732">Signal</keyword>
<dbReference type="Pfam" id="PF07703">
    <property type="entry name" value="A2M_BRD"/>
    <property type="match status" value="1"/>
</dbReference>
<dbReference type="InterPro" id="IPR001599">
    <property type="entry name" value="Macroglobln_a2"/>
</dbReference>
<dbReference type="Proteomes" id="UP000271937">
    <property type="component" value="Unassembled WGS sequence"/>
</dbReference>
<evidence type="ECO:0000256" key="1">
    <source>
        <dbReference type="ARBA" id="ARBA00010556"/>
    </source>
</evidence>
<dbReference type="CDD" id="cd02891">
    <property type="entry name" value="A2M_like"/>
    <property type="match status" value="1"/>
</dbReference>
<dbReference type="Pfam" id="PF00207">
    <property type="entry name" value="A2M"/>
    <property type="match status" value="1"/>
</dbReference>
<dbReference type="Pfam" id="PF17962">
    <property type="entry name" value="bMG6"/>
    <property type="match status" value="1"/>
</dbReference>
<dbReference type="InterPro" id="IPR013783">
    <property type="entry name" value="Ig-like_fold"/>
</dbReference>
<evidence type="ECO:0000256" key="2">
    <source>
        <dbReference type="ARBA" id="ARBA00022729"/>
    </source>
</evidence>
<dbReference type="EMBL" id="RQVR01000007">
    <property type="protein sequence ID" value="RRJ91706.1"/>
    <property type="molecule type" value="Genomic_DNA"/>
</dbReference>
<protein>
    <recommendedName>
        <fullName evidence="8">Alpha-2-macroglobulin</fullName>
    </recommendedName>
</protein>
<dbReference type="SMART" id="SM01359">
    <property type="entry name" value="A2M_N_2"/>
    <property type="match status" value="1"/>
</dbReference>
<dbReference type="Pfam" id="PF11974">
    <property type="entry name" value="bMG3"/>
    <property type="match status" value="1"/>
</dbReference>
<dbReference type="InterPro" id="IPR008930">
    <property type="entry name" value="Terpenoid_cyclase/PrenylTrfase"/>
</dbReference>
<sequence>MKTQKVLLLLSVFFFLNACKKSSPADFDSDFSQYKDYVTSFSSGTISANAPIQVGLAFSKTEWKPNEKLGKDIFDISPSVDGEVVILPNNIIAFQPKKKLKQNEQYQVTMNLSKLVDVPKKLSEFKFTVKTIAQDFKAEVQDLQSYSKESQFLNMILKTADDMDLATAKKLVSATQNGKKLEIKFNEAVKSGTEFSFVIDKIQRGNEDSSVLIKWDGADEDIERKGELEFAIPGKDNFKIVDVKIGDENNQSVHINFSDPINKDQNFSGLVALETANNLRYGVDGNVLKVFSDIALDGKLLLEVFQGIENTDGFKMKEGYAAKITFEQIKPEVRFVKSGTILPSSNNLKVNFEAANLKKVDVKVYRIFENNVLQFLQDNQLNGNYDLRKVSLPIAKKTLELTANKLANYKKWNTYSIDLSILIKPEQGAIYRVEMTIKKSYSLYKCDASREDEPEEVEEEGDFDEMSGYDSYDYDYYDYDYNWNERDNPCDRSFYSNKKIATNILATDLGVIAKRGENNSYFFAVNNIVTTEPVSEATIDLYNYQKQKLTSVTTDGDGTVHLTLDKKAFFAIIKKDNNTTYVKLDDGNSQSVSSFNVDGESLQKGLKGFIYGERGVWRPGDTIYLSFLLNDKSSRLPNTHPIKLKLTDPNGKIVYQKVQQYSDLNHYRFAFNTQQNAPTGNYEAVVSVGGARFYKSVKIETIKPNRLRIKNGFDGKTLSAFHPNDARVSVSWLHGAIAKDLKLEMQAKFTAQKTEFKNYSKYVFDDPARKFSTEEVNIYSGKIDETGQANVSIQPKLQSQAPGMLKATFITKAYENGGDFSTDVITATYSPFETYVGVKKPEPNKYGMLETGKSNAFDIITVDENGRPKAVRNLEVRVYKVNWRWWWDASDDLSNYSSSSTNTPFYSQSVNTDGSGKARFQFSADEDEWGRYLVRVTDPNGGHSSGETVMIDWPYWSGKTRNTTGQEAKMLVFSSDKEKYNVGEKAIVSFPSSEGSRALISLESGSQVVQTLWTKTKKGETQVEIEITEKMAPNVFIHITLLQPHASTKNDSPIRLYGIIPIEVVDKNTVLEPQIVMPDVLKPELKTTIKVSEKSGKAMTYTLAIVDEGLLDLTRFKTPNAWNSFYAKEALGVKTWDVYDDVIGAYGGKVNQIFSIGGDEDLGGGQTKKANRFKPVVIYLGPFSLPKGQTKAHTVTIPKYVGSVRTMVIAGNAEASAYGSVEKATPVRNPLMILASLPRKVSPGEKVTLPVTVFAMEKHVKNVSLQIKTNNGFRVISSSKQSMSIVNPDEKIAYFDLEVGAITGIGKVTVLATSGNEKASFDVELDVVNPNPVTQHYKELVLEPNSSGTINWEAFGVVGTNKAKLEVSAFPSMDFNKRLDYLIQYPHGCLEQTTSGVFPQLYLADIADIDANRKAKIQKNVTAGIQKLAQFQVANGGFAYWQGQQNPDDWSTSYVGHFLIEAERKGYALPANVKKQWISYQSKNAKQWRYYEAYHNDFAQAYRLYTLALAGAPDLSSMNRLRETSGISNETKLRLAAAYALSGQKNVGLALLNQSTIDGEQEYGYYYYYGSSDRNRAMALETLLLLGKKSEAFAMANKLAKSMSSNQWMSTQTSAYCLYSMSKFAGQNGTKGIDVTFTSKGKSEAIKTAKTFADRTLQVSAGRNAVTIKNNKNTTLYVKVISSGILPIGQEQTEQRGLATDIVFKDRKGNTINVASLSQGTEFVAEVTVANMKGERVENVALTQIIPSGWEIVNTRFTDYGSFADNKVDYTDIRDDRTNFYFELKSNETKTFRILLNASYLGKYYLPGVQCEAMYDNSYFARTQGKWVDVVK</sequence>
<dbReference type="GO" id="GO:0004866">
    <property type="term" value="F:endopeptidase inhibitor activity"/>
    <property type="evidence" value="ECO:0007669"/>
    <property type="project" value="InterPro"/>
</dbReference>
<dbReference type="Gene3D" id="1.50.10.20">
    <property type="match status" value="1"/>
</dbReference>
<dbReference type="InterPro" id="IPR021868">
    <property type="entry name" value="Alpha_2_Macroglob_MG3"/>
</dbReference>
<gene>
    <name evidence="6" type="ORF">EG849_07460</name>
</gene>
<dbReference type="InterPro" id="IPR041203">
    <property type="entry name" value="Bact_A2M_MG5"/>
</dbReference>
<name>A0A3P3WCD8_9FLAO</name>
<evidence type="ECO:0000259" key="5">
    <source>
        <dbReference type="SMART" id="SM01360"/>
    </source>
</evidence>
<dbReference type="Gene3D" id="2.60.40.1930">
    <property type="match status" value="1"/>
</dbReference>
<dbReference type="InterPro" id="IPR011625">
    <property type="entry name" value="A2M_N_BRD"/>
</dbReference>
<dbReference type="InterPro" id="IPR051802">
    <property type="entry name" value="YfhM-like"/>
</dbReference>
<dbReference type="InterPro" id="IPR041462">
    <property type="entry name" value="Bact_A2M_MG6"/>
</dbReference>
<dbReference type="Gene3D" id="2.60.40.10">
    <property type="entry name" value="Immunoglobulins"/>
    <property type="match status" value="1"/>
</dbReference>
<dbReference type="GO" id="GO:0005615">
    <property type="term" value="C:extracellular space"/>
    <property type="evidence" value="ECO:0007669"/>
    <property type="project" value="InterPro"/>
</dbReference>
<comment type="caution">
    <text evidence="6">The sequence shown here is derived from an EMBL/GenBank/DDBJ whole genome shotgun (WGS) entry which is preliminary data.</text>
</comment>
<evidence type="ECO:0000259" key="4">
    <source>
        <dbReference type="SMART" id="SM01359"/>
    </source>
</evidence>
<feature type="signal peptide" evidence="3">
    <location>
        <begin position="1"/>
        <end position="18"/>
    </location>
</feature>
<dbReference type="PANTHER" id="PTHR40094:SF1">
    <property type="entry name" value="UBIQUITIN DOMAIN-CONTAINING PROTEIN"/>
    <property type="match status" value="1"/>
</dbReference>
<feature type="chain" id="PRO_5018232265" description="Alpha-2-macroglobulin" evidence="3">
    <location>
        <begin position="19"/>
        <end position="1832"/>
    </location>
</feature>
<dbReference type="Pfam" id="PF17973">
    <property type="entry name" value="bMG10"/>
    <property type="match status" value="1"/>
</dbReference>
<evidence type="ECO:0000313" key="7">
    <source>
        <dbReference type="Proteomes" id="UP000271937"/>
    </source>
</evidence>
<dbReference type="Pfam" id="PF17972">
    <property type="entry name" value="bMG5"/>
    <property type="match status" value="1"/>
</dbReference>
<dbReference type="RefSeq" id="WP_125012454.1">
    <property type="nucleotide sequence ID" value="NZ_RQVR01000007.1"/>
</dbReference>
<evidence type="ECO:0008006" key="8">
    <source>
        <dbReference type="Google" id="ProtNLM"/>
    </source>
</evidence>
<reference evidence="6 7" key="1">
    <citation type="submission" date="2018-11" db="EMBL/GenBank/DDBJ databases">
        <title>Flavobacterium sp. nov., YIM 102600 draft genome.</title>
        <authorList>
            <person name="Li G."/>
            <person name="Jiang Y."/>
        </authorList>
    </citation>
    <scope>NUCLEOTIDE SEQUENCE [LARGE SCALE GENOMIC DNA]</scope>
    <source>
        <strain evidence="6 7">YIM 102600</strain>
    </source>
</reference>
<feature type="domain" description="Alpha-2-macroglobulin" evidence="5">
    <location>
        <begin position="1176"/>
        <end position="1267"/>
    </location>
</feature>
<dbReference type="OrthoDB" id="9767116at2"/>
<dbReference type="SMART" id="SM01419">
    <property type="entry name" value="Thiol-ester_cl"/>
    <property type="match status" value="1"/>
</dbReference>
<organism evidence="6 7">
    <name type="scientific">Flavobacterium macacae</name>
    <dbReference type="NCBI Taxonomy" id="2488993"/>
    <lineage>
        <taxon>Bacteria</taxon>
        <taxon>Pseudomonadati</taxon>
        <taxon>Bacteroidota</taxon>
        <taxon>Flavobacteriia</taxon>
        <taxon>Flavobacteriales</taxon>
        <taxon>Flavobacteriaceae</taxon>
        <taxon>Flavobacterium</taxon>
    </lineage>
</organism>
<dbReference type="InterPro" id="IPR041246">
    <property type="entry name" value="Bact_MG10"/>
</dbReference>
<dbReference type="InterPro" id="IPR002890">
    <property type="entry name" value="MG2"/>
</dbReference>
<dbReference type="Pfam" id="PF07678">
    <property type="entry name" value="TED_complement"/>
    <property type="match status" value="1"/>
</dbReference>
<accession>A0A3P3WCD8</accession>
<dbReference type="InterPro" id="IPR047565">
    <property type="entry name" value="Alpha-macroglob_thiol-ester_cl"/>
</dbReference>
<evidence type="ECO:0000256" key="3">
    <source>
        <dbReference type="SAM" id="SignalP"/>
    </source>
</evidence>
<comment type="similarity">
    <text evidence="1">Belongs to the protease inhibitor I39 (alpha-2-macroglobulin) family. Bacterial alpha-2-macroglobulin subfamily.</text>
</comment>
<feature type="domain" description="Alpha-2-macroglobulin bait region" evidence="4">
    <location>
        <begin position="971"/>
        <end position="1113"/>
    </location>
</feature>
<evidence type="ECO:0000313" key="6">
    <source>
        <dbReference type="EMBL" id="RRJ91706.1"/>
    </source>
</evidence>
<dbReference type="Pfam" id="PF01835">
    <property type="entry name" value="MG2"/>
    <property type="match status" value="1"/>
</dbReference>
<keyword evidence="7" id="KW-1185">Reference proteome</keyword>
<dbReference type="PANTHER" id="PTHR40094">
    <property type="entry name" value="ALPHA-2-MACROGLOBULIN HOMOLOG"/>
    <property type="match status" value="1"/>
</dbReference>